<dbReference type="Gene3D" id="1.10.10.10">
    <property type="entry name" value="Winged helix-like DNA-binding domain superfamily/Winged helix DNA-binding domain"/>
    <property type="match status" value="2"/>
</dbReference>
<dbReference type="EMBL" id="JUFZ01000084">
    <property type="protein sequence ID" value="KIC06796.1"/>
    <property type="molecule type" value="Genomic_DNA"/>
</dbReference>
<name>A0A0C1GN01_9NEIS</name>
<dbReference type="PATRIC" id="fig|1056807.3.peg.1729"/>
<protein>
    <submittedName>
        <fullName evidence="3">Replication protein RepB</fullName>
    </submittedName>
</protein>
<evidence type="ECO:0000259" key="2">
    <source>
        <dbReference type="Pfam" id="PF01051"/>
    </source>
</evidence>
<accession>A0A0C1GN01</accession>
<dbReference type="InterPro" id="IPR036388">
    <property type="entry name" value="WH-like_DNA-bd_sf"/>
</dbReference>
<dbReference type="GO" id="GO:0006270">
    <property type="term" value="P:DNA replication initiation"/>
    <property type="evidence" value="ECO:0007669"/>
    <property type="project" value="InterPro"/>
</dbReference>
<dbReference type="SUPFAM" id="SSF46785">
    <property type="entry name" value="Winged helix' DNA-binding domain"/>
    <property type="match status" value="2"/>
</dbReference>
<dbReference type="InterPro" id="IPR036390">
    <property type="entry name" value="WH_DNA-bd_sf"/>
</dbReference>
<organism evidence="3 4">
    <name type="scientific">Morococcus cerebrosus</name>
    <dbReference type="NCBI Taxonomy" id="1056807"/>
    <lineage>
        <taxon>Bacteria</taxon>
        <taxon>Pseudomonadati</taxon>
        <taxon>Pseudomonadota</taxon>
        <taxon>Betaproteobacteria</taxon>
        <taxon>Neisseriales</taxon>
        <taxon>Neisseriaceae</taxon>
        <taxon>Morococcus</taxon>
    </lineage>
</organism>
<gene>
    <name evidence="3" type="ORF">MCC93_18020</name>
</gene>
<comment type="similarity">
    <text evidence="1">Belongs to the initiator RepB protein family.</text>
</comment>
<proteinExistence type="inferred from homology"/>
<dbReference type="InterPro" id="IPR000525">
    <property type="entry name" value="Initiator_Rep_WH1"/>
</dbReference>
<dbReference type="GO" id="GO:0003887">
    <property type="term" value="F:DNA-directed DNA polymerase activity"/>
    <property type="evidence" value="ECO:0007669"/>
    <property type="project" value="InterPro"/>
</dbReference>
<reference evidence="3 4" key="1">
    <citation type="submission" date="2014-12" db="EMBL/GenBank/DDBJ databases">
        <title>Genome sequence of Morococcus cerebrosus.</title>
        <authorList>
            <person name="Shin S.-K."/>
            <person name="Yi H."/>
        </authorList>
    </citation>
    <scope>NUCLEOTIDE SEQUENCE [LARGE SCALE GENOMIC DNA]</scope>
    <source>
        <strain evidence="3 4">CIP 81.93</strain>
    </source>
</reference>
<feature type="domain" description="Initiator Rep protein WH1" evidence="2">
    <location>
        <begin position="2"/>
        <end position="140"/>
    </location>
</feature>
<dbReference type="Proteomes" id="UP000031390">
    <property type="component" value="Unassembled WGS sequence"/>
</dbReference>
<sequence length="241" mass="28089">MANVVTRAAHSLSLAEKRILMAGIARLGGKNEMVKITAAEYAETYDVSLNTAYDQLKAAVENIFDRYLQFQVWEGKKEGVERIRWIDAYKYFDKEGYVRFGFGNQIFPYLFELSGQFTQYQLKQAAALRSLHSWRLLELFEQMRGNDKDGWLSMPIEEFWHAMESPESYRKNFQLLRKRIIEPAVKELTEKDGWLIEWEAVKSGRRVASLRFRFERNPQGGLFSQDVAPLPKQKAQTSAKK</sequence>
<dbReference type="Pfam" id="PF21205">
    <property type="entry name" value="Rep3_C"/>
    <property type="match status" value="1"/>
</dbReference>
<dbReference type="AlphaFoldDB" id="A0A0C1GN01"/>
<comment type="caution">
    <text evidence="3">The sequence shown here is derived from an EMBL/GenBank/DDBJ whole genome shotgun (WGS) entry which is preliminary data.</text>
</comment>
<evidence type="ECO:0000256" key="1">
    <source>
        <dbReference type="ARBA" id="ARBA00038283"/>
    </source>
</evidence>
<evidence type="ECO:0000313" key="3">
    <source>
        <dbReference type="EMBL" id="KIC06796.1"/>
    </source>
</evidence>
<evidence type="ECO:0000313" key="4">
    <source>
        <dbReference type="Proteomes" id="UP000031390"/>
    </source>
</evidence>
<dbReference type="Pfam" id="PF01051">
    <property type="entry name" value="Rep3_N"/>
    <property type="match status" value="1"/>
</dbReference>